<organism evidence="1 2">
    <name type="scientific">Salibacterium lacus</name>
    <dbReference type="NCBI Taxonomy" id="1898109"/>
    <lineage>
        <taxon>Bacteria</taxon>
        <taxon>Bacillati</taxon>
        <taxon>Bacillota</taxon>
        <taxon>Bacilli</taxon>
        <taxon>Bacillales</taxon>
        <taxon>Bacillaceae</taxon>
    </lineage>
</organism>
<reference evidence="2" key="1">
    <citation type="journal article" date="2019" name="Int. J. Syst. Evol. Microbiol.">
        <title>The Global Catalogue of Microorganisms (GCM) 10K type strain sequencing project: providing services to taxonomists for standard genome sequencing and annotation.</title>
        <authorList>
            <consortium name="The Broad Institute Genomics Platform"/>
            <consortium name="The Broad Institute Genome Sequencing Center for Infectious Disease"/>
            <person name="Wu L."/>
            <person name="Ma J."/>
        </authorList>
    </citation>
    <scope>NUCLEOTIDE SEQUENCE [LARGE SCALE GENOMIC DNA]</scope>
    <source>
        <strain evidence="2">KCTC 33792</strain>
    </source>
</reference>
<dbReference type="EMBL" id="JBHUML010000002">
    <property type="protein sequence ID" value="MFD2705644.1"/>
    <property type="molecule type" value="Genomic_DNA"/>
</dbReference>
<accession>A0ABW5T2L8</accession>
<gene>
    <name evidence="1" type="ORF">ACFSUB_09195</name>
</gene>
<proteinExistence type="predicted"/>
<protein>
    <submittedName>
        <fullName evidence="1">Uncharacterized protein</fullName>
    </submittedName>
</protein>
<keyword evidence="2" id="KW-1185">Reference proteome</keyword>
<comment type="caution">
    <text evidence="1">The sequence shown here is derived from an EMBL/GenBank/DDBJ whole genome shotgun (WGS) entry which is preliminary data.</text>
</comment>
<dbReference type="RefSeq" id="WP_380712894.1">
    <property type="nucleotide sequence ID" value="NZ_JBHUML010000002.1"/>
</dbReference>
<sequence length="49" mass="5378">MSAAFPLSEAGQGIAGIKRYTPESIQKSGESIKKLRESIEKRADQSINR</sequence>
<dbReference type="Proteomes" id="UP001597520">
    <property type="component" value="Unassembled WGS sequence"/>
</dbReference>
<name>A0ABW5T2L8_9BACI</name>
<evidence type="ECO:0000313" key="1">
    <source>
        <dbReference type="EMBL" id="MFD2705644.1"/>
    </source>
</evidence>
<evidence type="ECO:0000313" key="2">
    <source>
        <dbReference type="Proteomes" id="UP001597520"/>
    </source>
</evidence>